<protein>
    <recommendedName>
        <fullName evidence="4">Uncharacterized AAA domain-containing protein ycf46</fullName>
    </recommendedName>
</protein>
<organism evidence="6 7">
    <name type="scientific">Bacillus cereus</name>
    <dbReference type="NCBI Taxonomy" id="1396"/>
    <lineage>
        <taxon>Bacteria</taxon>
        <taxon>Bacillati</taxon>
        <taxon>Bacillota</taxon>
        <taxon>Bacilli</taxon>
        <taxon>Bacillales</taxon>
        <taxon>Bacillaceae</taxon>
        <taxon>Bacillus</taxon>
        <taxon>Bacillus cereus group</taxon>
    </lineage>
</organism>
<dbReference type="EMBL" id="NVMX01000283">
    <property type="protein sequence ID" value="PDZ94034.1"/>
    <property type="molecule type" value="Genomic_DNA"/>
</dbReference>
<feature type="domain" description="AAA+ ATPase" evidence="5">
    <location>
        <begin position="291"/>
        <end position="426"/>
    </location>
</feature>
<accession>A0A9X6SRZ0</accession>
<dbReference type="AlphaFoldDB" id="A0A9X6SRZ0"/>
<evidence type="ECO:0000256" key="1">
    <source>
        <dbReference type="ARBA" id="ARBA00022741"/>
    </source>
</evidence>
<dbReference type="Gene3D" id="3.40.50.300">
    <property type="entry name" value="P-loop containing nucleotide triphosphate hydrolases"/>
    <property type="match status" value="1"/>
</dbReference>
<name>A0A9X6SRZ0_BACCE</name>
<comment type="similarity">
    <text evidence="3">Belongs to the AAA ATPase family. Highly divergent.</text>
</comment>
<dbReference type="InterPro" id="IPR003593">
    <property type="entry name" value="AAA+_ATPase"/>
</dbReference>
<evidence type="ECO:0000313" key="7">
    <source>
        <dbReference type="Proteomes" id="UP000219922"/>
    </source>
</evidence>
<dbReference type="GO" id="GO:0005524">
    <property type="term" value="F:ATP binding"/>
    <property type="evidence" value="ECO:0007669"/>
    <property type="project" value="UniProtKB-KW"/>
</dbReference>
<evidence type="ECO:0000256" key="4">
    <source>
        <dbReference type="ARBA" id="ARBA00040480"/>
    </source>
</evidence>
<gene>
    <name evidence="6" type="ORF">CON36_35965</name>
</gene>
<evidence type="ECO:0000256" key="2">
    <source>
        <dbReference type="ARBA" id="ARBA00022840"/>
    </source>
</evidence>
<keyword evidence="1" id="KW-0547">Nucleotide-binding</keyword>
<evidence type="ECO:0000313" key="6">
    <source>
        <dbReference type="EMBL" id="PDZ94034.1"/>
    </source>
</evidence>
<dbReference type="Gene3D" id="1.10.8.60">
    <property type="match status" value="1"/>
</dbReference>
<dbReference type="Pfam" id="PF00004">
    <property type="entry name" value="AAA"/>
    <property type="match status" value="1"/>
</dbReference>
<dbReference type="SMART" id="SM00382">
    <property type="entry name" value="AAA"/>
    <property type="match status" value="1"/>
</dbReference>
<comment type="caution">
    <text evidence="6">The sequence shown here is derived from an EMBL/GenBank/DDBJ whole genome shotgun (WGS) entry which is preliminary data.</text>
</comment>
<dbReference type="InterPro" id="IPR052381">
    <property type="entry name" value="AAA_domain_protein"/>
</dbReference>
<evidence type="ECO:0000256" key="3">
    <source>
        <dbReference type="ARBA" id="ARBA00038088"/>
    </source>
</evidence>
<dbReference type="PANTHER" id="PTHR42960:SF1">
    <property type="entry name" value="YCF46 PROTEIN"/>
    <property type="match status" value="1"/>
</dbReference>
<dbReference type="RefSeq" id="WP_098007361.1">
    <property type="nucleotide sequence ID" value="NZ_NUJB01000041.1"/>
</dbReference>
<reference evidence="6 7" key="1">
    <citation type="submission" date="2017-09" db="EMBL/GenBank/DDBJ databases">
        <title>Large-scale bioinformatics analysis of Bacillus genomes uncovers conserved roles of natural products in bacterial physiology.</title>
        <authorList>
            <consortium name="Agbiome Team Llc"/>
            <person name="Bleich R.M."/>
            <person name="Grubbs K.J."/>
            <person name="Santa Maria K.C."/>
            <person name="Allen S.E."/>
            <person name="Farag S."/>
            <person name="Shank E.A."/>
            <person name="Bowers A."/>
        </authorList>
    </citation>
    <scope>NUCLEOTIDE SEQUENCE [LARGE SCALE GENOMIC DNA]</scope>
    <source>
        <strain evidence="6 7">AFS092789</strain>
    </source>
</reference>
<sequence length="522" mass="58965">MGYKDSRNEIIELVEAKYPCIQVVSEDDVPVIKTFVKIAENKMTDVDYDVITWNIATGVVCEYGEYDKKGFLTTPDKPLEEKVTKLFEFIKTYKKDAIFILQDFDFIIKEHKNFSFNLKDAVQSITLPLEQGENLKRHTFSSITSLKHIVISSATQYIPAELDKLVNLVHFGMPGREEIETVIDKVAEIANQSISKEERENIISASFGLTETELTNALFKSIASSANKKINSKSLSSLKAQIIRKGGLVDFVNTDVGGINNIGGMNNLKDWIEKRKIAFNEEKRLARKLPYPKGILLTGIQGAGKSHMVKAIGEHLGMPLIRFDIGKVKGKYVGESEENMRKAISLAEAVSPCILWIDEIEKAFPDPRNINTHEVSKGLLGYFLTWMQEKKKPVFVVATANNIDTLPPELLRKGRFDDLFWVDLPKDEERKQIFEIHLKKIDIDPSEMDLTEVVEKSNGYSGAEIEAAIHEANFHSAYDDKPLDTEYISAELSKTTPISVVRAESIKEMRDWAKKNKVRPAS</sequence>
<dbReference type="PANTHER" id="PTHR42960">
    <property type="entry name" value="YCF46 PROTEIN"/>
    <property type="match status" value="1"/>
</dbReference>
<dbReference type="GO" id="GO:0016887">
    <property type="term" value="F:ATP hydrolysis activity"/>
    <property type="evidence" value="ECO:0007669"/>
    <property type="project" value="InterPro"/>
</dbReference>
<evidence type="ECO:0000259" key="5">
    <source>
        <dbReference type="SMART" id="SM00382"/>
    </source>
</evidence>
<proteinExistence type="inferred from homology"/>
<dbReference type="InterPro" id="IPR003959">
    <property type="entry name" value="ATPase_AAA_core"/>
</dbReference>
<keyword evidence="2" id="KW-0067">ATP-binding</keyword>
<dbReference type="SUPFAM" id="SSF52540">
    <property type="entry name" value="P-loop containing nucleoside triphosphate hydrolases"/>
    <property type="match status" value="1"/>
</dbReference>
<dbReference type="Proteomes" id="UP000219922">
    <property type="component" value="Unassembled WGS sequence"/>
</dbReference>
<dbReference type="InterPro" id="IPR027417">
    <property type="entry name" value="P-loop_NTPase"/>
</dbReference>